<evidence type="ECO:0000256" key="2">
    <source>
        <dbReference type="ARBA" id="ARBA00022840"/>
    </source>
</evidence>
<gene>
    <name evidence="4" type="ORF">ACFFJD_02415</name>
</gene>
<dbReference type="PANTHER" id="PTHR11638:SF18">
    <property type="entry name" value="HEAT SHOCK PROTEIN 104"/>
    <property type="match status" value="1"/>
</dbReference>
<dbReference type="RefSeq" id="WP_382360391.1">
    <property type="nucleotide sequence ID" value="NZ_JBHLWV010000009.1"/>
</dbReference>
<dbReference type="EMBL" id="JBHLWV010000009">
    <property type="protein sequence ID" value="MFC0313708.1"/>
    <property type="molecule type" value="Genomic_DNA"/>
</dbReference>
<dbReference type="Proteomes" id="UP001589783">
    <property type="component" value="Unassembled WGS sequence"/>
</dbReference>
<dbReference type="Gene3D" id="3.40.50.300">
    <property type="entry name" value="P-loop containing nucleotide triphosphate hydrolases"/>
    <property type="match status" value="1"/>
</dbReference>
<dbReference type="SUPFAM" id="SSF52540">
    <property type="entry name" value="P-loop containing nucleoside triphosphate hydrolases"/>
    <property type="match status" value="1"/>
</dbReference>
<keyword evidence="5" id="KW-1185">Reference proteome</keyword>
<proteinExistence type="predicted"/>
<dbReference type="PANTHER" id="PTHR11638">
    <property type="entry name" value="ATP-DEPENDENT CLP PROTEASE"/>
    <property type="match status" value="1"/>
</dbReference>
<feature type="compositionally biased region" description="Basic and acidic residues" evidence="3">
    <location>
        <begin position="1"/>
        <end position="14"/>
    </location>
</feature>
<reference evidence="4 5" key="1">
    <citation type="submission" date="2024-09" db="EMBL/GenBank/DDBJ databases">
        <authorList>
            <person name="Sun Q."/>
            <person name="Mori K."/>
        </authorList>
    </citation>
    <scope>NUCLEOTIDE SEQUENCE [LARGE SCALE GENOMIC DNA]</scope>
    <source>
        <strain evidence="4 5">CCM 7957</strain>
    </source>
</reference>
<comment type="caution">
    <text evidence="4">The sequence shown here is derived from an EMBL/GenBank/DDBJ whole genome shotgun (WGS) entry which is preliminary data.</text>
</comment>
<feature type="region of interest" description="Disordered" evidence="3">
    <location>
        <begin position="1"/>
        <end position="30"/>
    </location>
</feature>
<evidence type="ECO:0000256" key="3">
    <source>
        <dbReference type="SAM" id="MobiDB-lite"/>
    </source>
</evidence>
<evidence type="ECO:0000256" key="1">
    <source>
        <dbReference type="ARBA" id="ARBA00022741"/>
    </source>
</evidence>
<dbReference type="InterPro" id="IPR027417">
    <property type="entry name" value="P-loop_NTPase"/>
</dbReference>
<keyword evidence="1" id="KW-0547">Nucleotide-binding</keyword>
<sequence>MTRSNLDLRPERPNHVPVRRPDRRRQDRTRTGIARVVCRSTTADFADAVIVMTSNLGVREAQSKAVDFGEVNAATRSRTLAQDALKKAVPPALLNRIDAIAQFEPLTPDAITEIAEIEVVAAHGTFSEY</sequence>
<evidence type="ECO:0000313" key="4">
    <source>
        <dbReference type="EMBL" id="MFC0313708.1"/>
    </source>
</evidence>
<evidence type="ECO:0000313" key="5">
    <source>
        <dbReference type="Proteomes" id="UP001589783"/>
    </source>
</evidence>
<dbReference type="InterPro" id="IPR050130">
    <property type="entry name" value="ClpA_ClpB"/>
</dbReference>
<keyword evidence="2" id="KW-0067">ATP-binding</keyword>
<protein>
    <submittedName>
        <fullName evidence="4">Uncharacterized protein</fullName>
    </submittedName>
</protein>
<name>A0ABV6H6V0_9ACTN</name>
<organism evidence="4 5">
    <name type="scientific">Gordonia phosphorivorans</name>
    <dbReference type="NCBI Taxonomy" id="1056982"/>
    <lineage>
        <taxon>Bacteria</taxon>
        <taxon>Bacillati</taxon>
        <taxon>Actinomycetota</taxon>
        <taxon>Actinomycetes</taxon>
        <taxon>Mycobacteriales</taxon>
        <taxon>Gordoniaceae</taxon>
        <taxon>Gordonia</taxon>
    </lineage>
</organism>
<accession>A0ABV6H6V0</accession>